<dbReference type="NCBIfam" id="TIGR02104">
    <property type="entry name" value="pulA_typeI"/>
    <property type="match status" value="1"/>
</dbReference>
<evidence type="ECO:0000256" key="1">
    <source>
        <dbReference type="ARBA" id="ARBA00008061"/>
    </source>
</evidence>
<dbReference type="PIRSF" id="PIRSF000463">
    <property type="entry name" value="GlgB"/>
    <property type="match status" value="1"/>
</dbReference>
<dbReference type="InterPro" id="IPR011840">
    <property type="entry name" value="PulA_typeI"/>
</dbReference>
<dbReference type="InterPro" id="IPR049117">
    <property type="entry name" value="pulA_all-beta"/>
</dbReference>
<dbReference type="CDD" id="cd11341">
    <property type="entry name" value="AmyAc_Pullulanase_LD-like"/>
    <property type="match status" value="1"/>
</dbReference>
<dbReference type="SMR" id="A0A172TI54"/>
<dbReference type="Pfam" id="PF02922">
    <property type="entry name" value="CBM_48"/>
    <property type="match status" value="1"/>
</dbReference>
<dbReference type="Proteomes" id="UP000076927">
    <property type="component" value="Chromosome"/>
</dbReference>
<dbReference type="SUPFAM" id="SSF81296">
    <property type="entry name" value="E set domains"/>
    <property type="match status" value="1"/>
</dbReference>
<dbReference type="PANTHER" id="PTHR43002">
    <property type="entry name" value="GLYCOGEN DEBRANCHING ENZYME"/>
    <property type="match status" value="1"/>
</dbReference>
<dbReference type="InterPro" id="IPR006047">
    <property type="entry name" value="GH13_cat_dom"/>
</dbReference>
<feature type="domain" description="Glycosyl hydrolase family 13 catalytic" evidence="2">
    <location>
        <begin position="166"/>
        <end position="557"/>
    </location>
</feature>
<gene>
    <name evidence="3" type="ORF">SY83_10590</name>
</gene>
<dbReference type="SMART" id="SM00642">
    <property type="entry name" value="Aamy"/>
    <property type="match status" value="1"/>
</dbReference>
<evidence type="ECO:0000313" key="4">
    <source>
        <dbReference type="Proteomes" id="UP000076927"/>
    </source>
</evidence>
<dbReference type="KEGG" id="pswu:SY83_10590"/>
<dbReference type="SUPFAM" id="SSF51445">
    <property type="entry name" value="(Trans)glycosidases"/>
    <property type="match status" value="1"/>
</dbReference>
<dbReference type="GO" id="GO:0003844">
    <property type="term" value="F:1,4-alpha-glucan branching enzyme activity"/>
    <property type="evidence" value="ECO:0007669"/>
    <property type="project" value="InterPro"/>
</dbReference>
<dbReference type="InterPro" id="IPR014756">
    <property type="entry name" value="Ig_E-set"/>
</dbReference>
<evidence type="ECO:0000259" key="2">
    <source>
        <dbReference type="SMART" id="SM00642"/>
    </source>
</evidence>
<sequence>MAVQRETNEAIHYGDPGLTGGMSVLSWEFDEAYGYEGNDLGAVYNLDRTVFGLWAPTASEAKVVLFADWQGEAQEEQAMLRGLKGEWKTEIPGDWHGVYYSYRVKIGDKWNEAVDPYARAVGMNGNRGVVVDLALTNPEGWGRAVKPALAEAVDAVIYEVHVRDLTIHPESGVAHKGKYLGAAQTGTKGPNGVPTGLDHIRDLGVTHVQFLPIYDYSYDSVDESRLHESQYNWGYDPQNYNAPEGSYATDAVDPLCRIRELKTMIQACHDNGLRVIMDVVYNHVFDAYRMNFTKLVPGYYFRYTDDNRLSDGSGCGNDTASERRMVRKFIVDSVLYWAREYRIDGFRFDLMGLHDVDTMNAIRAGLDALDPTILMLGEGWHMGTPLPEEMKANQGNAGRMPRIAQFNDSFRDTLKGSVFHGPDPGFASGKPHAEHDLKRGIVGGVAHWAGLHSFAHEPNQSVSYAECHDNLTLWDKLLQAMPGELEETLRRSHRLVSSILLTSQGIPFLHAGQEFMRTKGGDHNSYRSPTEVNWMDWRRRAERSADVEHVKQLIALRKAHPAFRMPKADQIREHLIFEECSAGGVAYTLREHANGDAAKHLFVVHNGTRGDLTAHVPALGAWRPLFGAEDIVSFGVGSSPSELTVRGFSCVILECRD</sequence>
<dbReference type="InterPro" id="IPR017853">
    <property type="entry name" value="GH"/>
</dbReference>
<dbReference type="InterPro" id="IPR013783">
    <property type="entry name" value="Ig-like_fold"/>
</dbReference>
<organism evidence="3 4">
    <name type="scientific">Paenibacillus swuensis</name>
    <dbReference type="NCBI Taxonomy" id="1178515"/>
    <lineage>
        <taxon>Bacteria</taxon>
        <taxon>Bacillati</taxon>
        <taxon>Bacillota</taxon>
        <taxon>Bacilli</taxon>
        <taxon>Bacillales</taxon>
        <taxon>Paenibacillaceae</taxon>
        <taxon>Paenibacillus</taxon>
    </lineage>
</organism>
<dbReference type="InterPro" id="IPR037439">
    <property type="entry name" value="Branching_enzy"/>
</dbReference>
<protein>
    <submittedName>
        <fullName evidence="3">Pullulanase</fullName>
    </submittedName>
</protein>
<dbReference type="OrthoDB" id="9761875at2"/>
<dbReference type="Gene3D" id="2.60.40.1180">
    <property type="entry name" value="Golgi alpha-mannosidase II"/>
    <property type="match status" value="1"/>
</dbReference>
<dbReference type="EMBL" id="CP011388">
    <property type="protein sequence ID" value="ANE46642.1"/>
    <property type="molecule type" value="Genomic_DNA"/>
</dbReference>
<dbReference type="GO" id="GO:0005978">
    <property type="term" value="P:glycogen biosynthetic process"/>
    <property type="evidence" value="ECO:0007669"/>
    <property type="project" value="InterPro"/>
</dbReference>
<dbReference type="Gene3D" id="3.20.20.80">
    <property type="entry name" value="Glycosidases"/>
    <property type="match status" value="1"/>
</dbReference>
<dbReference type="PATRIC" id="fig|1178515.4.peg.2126"/>
<dbReference type="RefSeq" id="WP_068606305.1">
    <property type="nucleotide sequence ID" value="NZ_CP011388.1"/>
</dbReference>
<dbReference type="STRING" id="1178515.SY83_10590"/>
<keyword evidence="4" id="KW-1185">Reference proteome</keyword>
<dbReference type="AlphaFoldDB" id="A0A172TI54"/>
<evidence type="ECO:0000313" key="3">
    <source>
        <dbReference type="EMBL" id="ANE46642.1"/>
    </source>
</evidence>
<name>A0A172TI54_9BACL</name>
<dbReference type="Pfam" id="PF00128">
    <property type="entry name" value="Alpha-amylase"/>
    <property type="match status" value="1"/>
</dbReference>
<dbReference type="Pfam" id="PF21653">
    <property type="entry name" value="pulA_all-beta"/>
    <property type="match status" value="1"/>
</dbReference>
<dbReference type="InterPro" id="IPR013780">
    <property type="entry name" value="Glyco_hydro_b"/>
</dbReference>
<dbReference type="GO" id="GO:0004553">
    <property type="term" value="F:hydrolase activity, hydrolyzing O-glycosyl compounds"/>
    <property type="evidence" value="ECO:0007669"/>
    <property type="project" value="InterPro"/>
</dbReference>
<dbReference type="CDD" id="cd02860">
    <property type="entry name" value="E_set_Pullulanase"/>
    <property type="match status" value="1"/>
</dbReference>
<accession>A0A172TI54</accession>
<dbReference type="Gene3D" id="2.60.40.10">
    <property type="entry name" value="Immunoglobulins"/>
    <property type="match status" value="1"/>
</dbReference>
<proteinExistence type="inferred from homology"/>
<dbReference type="InterPro" id="IPR004193">
    <property type="entry name" value="Glyco_hydro_13_N"/>
</dbReference>
<comment type="similarity">
    <text evidence="1">Belongs to the glycosyl hydrolase 13 family.</text>
</comment>
<reference evidence="3 4" key="1">
    <citation type="submission" date="2015-01" db="EMBL/GenBank/DDBJ databases">
        <title>Paenibacillus swuensis/DY6/whole genome sequencing.</title>
        <authorList>
            <person name="Kim M.K."/>
            <person name="Srinivasan S."/>
            <person name="Lee J.-J."/>
        </authorList>
    </citation>
    <scope>NUCLEOTIDE SEQUENCE [LARGE SCALE GENOMIC DNA]</scope>
    <source>
        <strain evidence="3 4">DY6</strain>
    </source>
</reference>